<dbReference type="InParanoid" id="B9TED9"/>
<keyword evidence="2" id="KW-1185">Reference proteome</keyword>
<dbReference type="EMBL" id="EQ978946">
    <property type="protein sequence ID" value="EEF25775.1"/>
    <property type="molecule type" value="Genomic_DNA"/>
</dbReference>
<evidence type="ECO:0000313" key="2">
    <source>
        <dbReference type="Proteomes" id="UP000008311"/>
    </source>
</evidence>
<organism evidence="1 2">
    <name type="scientific">Ricinus communis</name>
    <name type="common">Castor bean</name>
    <dbReference type="NCBI Taxonomy" id="3988"/>
    <lineage>
        <taxon>Eukaryota</taxon>
        <taxon>Viridiplantae</taxon>
        <taxon>Streptophyta</taxon>
        <taxon>Embryophyta</taxon>
        <taxon>Tracheophyta</taxon>
        <taxon>Spermatophyta</taxon>
        <taxon>Magnoliopsida</taxon>
        <taxon>eudicotyledons</taxon>
        <taxon>Gunneridae</taxon>
        <taxon>Pentapetalae</taxon>
        <taxon>rosids</taxon>
        <taxon>fabids</taxon>
        <taxon>Malpighiales</taxon>
        <taxon>Euphorbiaceae</taxon>
        <taxon>Acalyphoideae</taxon>
        <taxon>Acalypheae</taxon>
        <taxon>Ricinus</taxon>
    </lineage>
</organism>
<name>B9TED9_RICCO</name>
<feature type="non-terminal residue" evidence="1">
    <location>
        <position position="80"/>
    </location>
</feature>
<reference evidence="2" key="1">
    <citation type="journal article" date="2010" name="Nat. Biotechnol.">
        <title>Draft genome sequence of the oilseed species Ricinus communis.</title>
        <authorList>
            <person name="Chan A.P."/>
            <person name="Crabtree J."/>
            <person name="Zhao Q."/>
            <person name="Lorenzi H."/>
            <person name="Orvis J."/>
            <person name="Puiu D."/>
            <person name="Melake-Berhan A."/>
            <person name="Jones K.M."/>
            <person name="Redman J."/>
            <person name="Chen G."/>
            <person name="Cahoon E.B."/>
            <person name="Gedil M."/>
            <person name="Stanke M."/>
            <person name="Haas B.J."/>
            <person name="Wortman J.R."/>
            <person name="Fraser-Liggett C.M."/>
            <person name="Ravel J."/>
            <person name="Rabinowicz P.D."/>
        </authorList>
    </citation>
    <scope>NUCLEOTIDE SEQUENCE [LARGE SCALE GENOMIC DNA]</scope>
    <source>
        <strain evidence="2">cv. Hale</strain>
    </source>
</reference>
<accession>B9TED9</accession>
<proteinExistence type="predicted"/>
<dbReference type="Proteomes" id="UP000008311">
    <property type="component" value="Unassembled WGS sequence"/>
</dbReference>
<dbReference type="AlphaFoldDB" id="B9TED9"/>
<protein>
    <submittedName>
        <fullName evidence="1">Uncharacterized protein</fullName>
    </submittedName>
</protein>
<evidence type="ECO:0000313" key="1">
    <source>
        <dbReference type="EMBL" id="EEF25775.1"/>
    </source>
</evidence>
<gene>
    <name evidence="1" type="ORF">RCOM_2099370</name>
</gene>
<sequence length="80" mass="8600">MAKYICSGDGMMNVLIKGGRAVEKTTVRNDKSGVGNGRVEMQVYVSIAEEPEEIDVGGKYDGVNIEVGYEKNVNGGVEDE</sequence>